<evidence type="ECO:0000256" key="5">
    <source>
        <dbReference type="ARBA" id="ARBA00022801"/>
    </source>
</evidence>
<dbReference type="GO" id="GO:0006508">
    <property type="term" value="P:proteolysis"/>
    <property type="evidence" value="ECO:0007669"/>
    <property type="project" value="UniProtKB-KW"/>
</dbReference>
<dbReference type="Gene3D" id="3.90.226.10">
    <property type="entry name" value="2-enoyl-CoA Hydratase, Chain A, domain 1"/>
    <property type="match status" value="1"/>
</dbReference>
<evidence type="ECO:0000313" key="8">
    <source>
        <dbReference type="EMBL" id="EJK72307.1"/>
    </source>
</evidence>
<dbReference type="GO" id="GO:0005737">
    <property type="term" value="C:cytoplasm"/>
    <property type="evidence" value="ECO:0007669"/>
    <property type="project" value="UniProtKB-SubCell"/>
</dbReference>
<protein>
    <recommendedName>
        <fullName evidence="7">Tail specific protease domain-containing protein</fullName>
    </recommendedName>
</protein>
<dbReference type="Pfam" id="PF03572">
    <property type="entry name" value="Peptidase_S41"/>
    <property type="match status" value="1"/>
</dbReference>
<keyword evidence="6" id="KW-0720">Serine protease</keyword>
<evidence type="ECO:0000259" key="7">
    <source>
        <dbReference type="SMART" id="SM00245"/>
    </source>
</evidence>
<sequence>TAAGEEEAGLVPEPLIVVPITPGQGDDLDYAAWEWKTRLLAKSLARDAGFGCGYLHLRDMSGAPSINAFARDFYSDYDKEAFIIDVRNNRGGNIDSWLLDVLQRKAWMFWQGRSSNITTGGLGWDQQFAFRGHLVVLVNEHTSSDGEGFARGVSELGLGVIIGKRTWGGGIWLSSDNTLVDGGIATAAEIGTYNKNFGWGLGIEQMGVIPDVEVDNDPRMAFEGKDTQLDRAVSYLKDWIEREPITLPESPGPHRDMSKPKSNKMQASVLCLVMCYVSMNDCLRQLS</sequence>
<accession>K0TM04</accession>
<proteinExistence type="inferred from homology"/>
<comment type="similarity">
    <text evidence="2">Belongs to the peptidase S41B family.</text>
</comment>
<comment type="subcellular location">
    <subcellularLocation>
        <location evidence="1">Cytoplasm</location>
    </subcellularLocation>
</comment>
<dbReference type="InterPro" id="IPR005151">
    <property type="entry name" value="Tail-specific_protease"/>
</dbReference>
<dbReference type="CDD" id="cd07562">
    <property type="entry name" value="Peptidase_S41_TRI"/>
    <property type="match status" value="1"/>
</dbReference>
<dbReference type="eggNOG" id="ENOG502RZ06">
    <property type="taxonomic scope" value="Eukaryota"/>
</dbReference>
<dbReference type="SMART" id="SM00245">
    <property type="entry name" value="TSPc"/>
    <property type="match status" value="1"/>
</dbReference>
<name>K0TM04_THAOC</name>
<dbReference type="InterPro" id="IPR012393">
    <property type="entry name" value="Tricorn_protease"/>
</dbReference>
<evidence type="ECO:0000256" key="2">
    <source>
        <dbReference type="ARBA" id="ARBA00008524"/>
    </source>
</evidence>
<dbReference type="PANTHER" id="PTHR43253:SF1">
    <property type="entry name" value="TRICORN PROTEASE HOMOLOG 2-RELATED"/>
    <property type="match status" value="1"/>
</dbReference>
<evidence type="ECO:0000256" key="6">
    <source>
        <dbReference type="ARBA" id="ARBA00022825"/>
    </source>
</evidence>
<evidence type="ECO:0000256" key="1">
    <source>
        <dbReference type="ARBA" id="ARBA00004496"/>
    </source>
</evidence>
<dbReference type="InterPro" id="IPR029045">
    <property type="entry name" value="ClpP/crotonase-like_dom_sf"/>
</dbReference>
<keyword evidence="5" id="KW-0378">Hydrolase</keyword>
<keyword evidence="3" id="KW-0963">Cytoplasm</keyword>
<dbReference type="AlphaFoldDB" id="K0TM04"/>
<feature type="non-terminal residue" evidence="8">
    <location>
        <position position="1"/>
    </location>
</feature>
<keyword evidence="4" id="KW-0645">Protease</keyword>
<evidence type="ECO:0000256" key="3">
    <source>
        <dbReference type="ARBA" id="ARBA00022490"/>
    </source>
</evidence>
<reference evidence="8 9" key="1">
    <citation type="journal article" date="2012" name="Genome Biol.">
        <title>Genome and low-iron response of an oceanic diatom adapted to chronic iron limitation.</title>
        <authorList>
            <person name="Lommer M."/>
            <person name="Specht M."/>
            <person name="Roy A.S."/>
            <person name="Kraemer L."/>
            <person name="Andreson R."/>
            <person name="Gutowska M.A."/>
            <person name="Wolf J."/>
            <person name="Bergner S.V."/>
            <person name="Schilhabel M.B."/>
            <person name="Klostermeier U.C."/>
            <person name="Beiko R.G."/>
            <person name="Rosenstiel P."/>
            <person name="Hippler M."/>
            <person name="Laroche J."/>
        </authorList>
    </citation>
    <scope>NUCLEOTIDE SEQUENCE [LARGE SCALE GENOMIC DNA]</scope>
    <source>
        <strain evidence="8 9">CCMP1005</strain>
    </source>
</reference>
<dbReference type="PANTHER" id="PTHR43253">
    <property type="entry name" value="TRICORN PROTEASE HOMOLOG 2-RELATED"/>
    <property type="match status" value="1"/>
</dbReference>
<evidence type="ECO:0000313" key="9">
    <source>
        <dbReference type="Proteomes" id="UP000266841"/>
    </source>
</evidence>
<comment type="caution">
    <text evidence="8">The sequence shown here is derived from an EMBL/GenBank/DDBJ whole genome shotgun (WGS) entry which is preliminary data.</text>
</comment>
<dbReference type="SUPFAM" id="SSF52096">
    <property type="entry name" value="ClpP/crotonase"/>
    <property type="match status" value="1"/>
</dbReference>
<gene>
    <name evidence="8" type="ORF">THAOC_06173</name>
</gene>
<dbReference type="OrthoDB" id="43744at2759"/>
<feature type="domain" description="Tail specific protease" evidence="7">
    <location>
        <begin position="13"/>
        <end position="215"/>
    </location>
</feature>
<dbReference type="GO" id="GO:0008236">
    <property type="term" value="F:serine-type peptidase activity"/>
    <property type="evidence" value="ECO:0007669"/>
    <property type="project" value="UniProtKB-KW"/>
</dbReference>
<evidence type="ECO:0000256" key="4">
    <source>
        <dbReference type="ARBA" id="ARBA00022670"/>
    </source>
</evidence>
<dbReference type="Proteomes" id="UP000266841">
    <property type="component" value="Unassembled WGS sequence"/>
</dbReference>
<dbReference type="EMBL" id="AGNL01006051">
    <property type="protein sequence ID" value="EJK72307.1"/>
    <property type="molecule type" value="Genomic_DNA"/>
</dbReference>
<keyword evidence="9" id="KW-1185">Reference proteome</keyword>
<organism evidence="8 9">
    <name type="scientific">Thalassiosira oceanica</name>
    <name type="common">Marine diatom</name>
    <dbReference type="NCBI Taxonomy" id="159749"/>
    <lineage>
        <taxon>Eukaryota</taxon>
        <taxon>Sar</taxon>
        <taxon>Stramenopiles</taxon>
        <taxon>Ochrophyta</taxon>
        <taxon>Bacillariophyta</taxon>
        <taxon>Coscinodiscophyceae</taxon>
        <taxon>Thalassiosirophycidae</taxon>
        <taxon>Thalassiosirales</taxon>
        <taxon>Thalassiosiraceae</taxon>
        <taxon>Thalassiosira</taxon>
    </lineage>
</organism>